<keyword evidence="13" id="KW-0413">Isomerase</keyword>
<evidence type="ECO:0000313" key="13">
    <source>
        <dbReference type="EMBL" id="SFV80210.1"/>
    </source>
</evidence>
<comment type="similarity">
    <text evidence="8">Belongs to the PpiD chaperone family.</text>
</comment>
<dbReference type="InterPro" id="IPR027304">
    <property type="entry name" value="Trigger_fact/SurA_dom_sf"/>
</dbReference>
<name>A0A1W1DFU6_9ZZZZ</name>
<keyword evidence="2" id="KW-1003">Cell membrane</keyword>
<dbReference type="InterPro" id="IPR052029">
    <property type="entry name" value="PpiD_chaperone"/>
</dbReference>
<dbReference type="Pfam" id="PF13624">
    <property type="entry name" value="SurA_N_3"/>
    <property type="match status" value="1"/>
</dbReference>
<keyword evidence="6 11" id="KW-0472">Membrane</keyword>
<keyword evidence="3" id="KW-0997">Cell inner membrane</keyword>
<evidence type="ECO:0000256" key="11">
    <source>
        <dbReference type="SAM" id="Phobius"/>
    </source>
</evidence>
<sequence>MLSSIRNKTKGWLAYLIVGLITIPFALFGINEYFTGASNIIVATINDDEISKEEFLSEFEPKKRRLQQELAEKYTTEFDYVLKQSTIESMINRRLLDQLADELGHATTAGELQAFIQSNNVFKEDGKFSLERYKQLLRLNGYSDVKYETTKLTELTQGQLKYNLLDSAFVTPSALKQLQALNDQEREFGYIQLNADDYSGKVKVDIKSVKDFYDNQKESFFEPQKIKVDFIELSLKQIAKGIKVNEDELFNFYEDEKERFTTEEERQAQHILVESKQEANEIIELLNKGGDFAKLAATHSQDTSSKDSGGDLGFFTLGVMMPEFEAKVFSMKEGEVSAPVKTEFGYHVIKLNNIQAGSIKPFDDAIRSELVELYTQRAAQKSLYDLTEQLTNLAYEVSLDEAADQMSLELNTSEFFAQNSTQYDQKFIETAFSEIVLSKGENSELTELSKDKFVVLRLKDKLAQRQKSFDEVKGEINTHLTTLLAKTFVDDIAQKIATLFTNSDDKVAQELMTKNQLKWQKVGWIKRDSNKADVVIVNKVFALSKPNAGSAIYSAQSLGKRRSIVIQLSGVKTSNDAPSKVLERALLNFESDEMFKGILTTLRKNSDFKVFTDRL</sequence>
<dbReference type="Pfam" id="PF13616">
    <property type="entry name" value="Rotamase_3"/>
    <property type="match status" value="1"/>
</dbReference>
<evidence type="ECO:0000256" key="8">
    <source>
        <dbReference type="ARBA" id="ARBA00038408"/>
    </source>
</evidence>
<dbReference type="GO" id="GO:0003755">
    <property type="term" value="F:peptidyl-prolyl cis-trans isomerase activity"/>
    <property type="evidence" value="ECO:0007669"/>
    <property type="project" value="InterPro"/>
</dbReference>
<organism evidence="13">
    <name type="scientific">hydrothermal vent metagenome</name>
    <dbReference type="NCBI Taxonomy" id="652676"/>
    <lineage>
        <taxon>unclassified sequences</taxon>
        <taxon>metagenomes</taxon>
        <taxon>ecological metagenomes</taxon>
    </lineage>
</organism>
<dbReference type="InterPro" id="IPR046357">
    <property type="entry name" value="PPIase_dom_sf"/>
</dbReference>
<evidence type="ECO:0000256" key="1">
    <source>
        <dbReference type="ARBA" id="ARBA00004382"/>
    </source>
</evidence>
<evidence type="ECO:0000259" key="12">
    <source>
        <dbReference type="PROSITE" id="PS50198"/>
    </source>
</evidence>
<gene>
    <name evidence="13" type="ORF">MNB_SUP05-13-576</name>
</gene>
<keyword evidence="7" id="KW-0143">Chaperone</keyword>
<evidence type="ECO:0000256" key="3">
    <source>
        <dbReference type="ARBA" id="ARBA00022519"/>
    </source>
</evidence>
<evidence type="ECO:0000256" key="7">
    <source>
        <dbReference type="ARBA" id="ARBA00023186"/>
    </source>
</evidence>
<dbReference type="SUPFAM" id="SSF109998">
    <property type="entry name" value="Triger factor/SurA peptide-binding domain-like"/>
    <property type="match status" value="1"/>
</dbReference>
<feature type="transmembrane region" description="Helical" evidence="11">
    <location>
        <begin position="12"/>
        <end position="30"/>
    </location>
</feature>
<dbReference type="InterPro" id="IPR023058">
    <property type="entry name" value="PPIase_PpiC_CS"/>
</dbReference>
<keyword evidence="4 11" id="KW-0812">Transmembrane</keyword>
<proteinExistence type="inferred from homology"/>
<dbReference type="EMBL" id="FPHU01000053">
    <property type="protein sequence ID" value="SFV80210.1"/>
    <property type="molecule type" value="Genomic_DNA"/>
</dbReference>
<dbReference type="InterPro" id="IPR000297">
    <property type="entry name" value="PPIase_PpiC"/>
</dbReference>
<dbReference type="PROSITE" id="PS50198">
    <property type="entry name" value="PPIC_PPIASE_2"/>
    <property type="match status" value="1"/>
</dbReference>
<evidence type="ECO:0000256" key="4">
    <source>
        <dbReference type="ARBA" id="ARBA00022692"/>
    </source>
</evidence>
<evidence type="ECO:0000256" key="5">
    <source>
        <dbReference type="ARBA" id="ARBA00022989"/>
    </source>
</evidence>
<dbReference type="PANTHER" id="PTHR47529">
    <property type="entry name" value="PEPTIDYL-PROLYL CIS-TRANS ISOMERASE D"/>
    <property type="match status" value="1"/>
</dbReference>
<dbReference type="Gene3D" id="1.10.4030.10">
    <property type="entry name" value="Porin chaperone SurA, peptide-binding domain"/>
    <property type="match status" value="1"/>
</dbReference>
<evidence type="ECO:0000256" key="10">
    <source>
        <dbReference type="ARBA" id="ARBA00042775"/>
    </source>
</evidence>
<evidence type="ECO:0000256" key="2">
    <source>
        <dbReference type="ARBA" id="ARBA00022475"/>
    </source>
</evidence>
<protein>
    <recommendedName>
        <fullName evidence="9">Periplasmic chaperone PpiD</fullName>
    </recommendedName>
    <alternativeName>
        <fullName evidence="10">Periplasmic folding chaperone</fullName>
    </alternativeName>
</protein>
<comment type="subcellular location">
    <subcellularLocation>
        <location evidence="1">Cell inner membrane</location>
        <topology evidence="1">Single-pass type II membrane protein</topology>
        <orientation evidence="1">Periplasmic side</orientation>
    </subcellularLocation>
</comment>
<dbReference type="PANTHER" id="PTHR47529:SF1">
    <property type="entry name" value="PERIPLASMIC CHAPERONE PPID"/>
    <property type="match status" value="1"/>
</dbReference>
<dbReference type="AlphaFoldDB" id="A0A1W1DFU6"/>
<dbReference type="GO" id="GO:0005886">
    <property type="term" value="C:plasma membrane"/>
    <property type="evidence" value="ECO:0007669"/>
    <property type="project" value="UniProtKB-SubCell"/>
</dbReference>
<evidence type="ECO:0000256" key="6">
    <source>
        <dbReference type="ARBA" id="ARBA00023136"/>
    </source>
</evidence>
<dbReference type="Gene3D" id="3.10.50.40">
    <property type="match status" value="1"/>
</dbReference>
<accession>A0A1W1DFU6</accession>
<evidence type="ECO:0000256" key="9">
    <source>
        <dbReference type="ARBA" id="ARBA00040743"/>
    </source>
</evidence>
<dbReference type="PROSITE" id="PS01096">
    <property type="entry name" value="PPIC_PPIASE_1"/>
    <property type="match status" value="1"/>
</dbReference>
<feature type="domain" description="PpiC" evidence="12">
    <location>
        <begin position="263"/>
        <end position="353"/>
    </location>
</feature>
<dbReference type="SUPFAM" id="SSF54534">
    <property type="entry name" value="FKBP-like"/>
    <property type="match status" value="1"/>
</dbReference>
<reference evidence="13" key="1">
    <citation type="submission" date="2016-10" db="EMBL/GenBank/DDBJ databases">
        <authorList>
            <person name="de Groot N.N."/>
        </authorList>
    </citation>
    <scope>NUCLEOTIDE SEQUENCE</scope>
</reference>
<keyword evidence="5 11" id="KW-1133">Transmembrane helix</keyword>